<dbReference type="EMBL" id="AUXT01000182">
    <property type="protein sequence ID" value="KZN45131.1"/>
    <property type="molecule type" value="Genomic_DNA"/>
</dbReference>
<evidence type="ECO:0000313" key="2">
    <source>
        <dbReference type="Proteomes" id="UP000076587"/>
    </source>
</evidence>
<comment type="caution">
    <text evidence="1">The sequence shown here is derived from an EMBL/GenBank/DDBJ whole genome shotgun (WGS) entry which is preliminary data.</text>
</comment>
<dbReference type="RefSeq" id="WP_063378088.1">
    <property type="nucleotide sequence ID" value="NZ_AUXT01000182.1"/>
</dbReference>
<dbReference type="PATRIC" id="fig|1365253.3.peg.3640"/>
<reference evidence="1 2" key="1">
    <citation type="submission" date="2013-07" db="EMBL/GenBank/DDBJ databases">
        <title>Comparative Genomic and Metabolomic Analysis of Twelve Strains of Pseudoalteromonas luteoviolacea.</title>
        <authorList>
            <person name="Vynne N.G."/>
            <person name="Mansson M."/>
            <person name="Gram L."/>
        </authorList>
    </citation>
    <scope>NUCLEOTIDE SEQUENCE [LARGE SCALE GENOMIC DNA]</scope>
    <source>
        <strain evidence="1 2">NCIMB 1942</strain>
    </source>
</reference>
<evidence type="ECO:0000313" key="1">
    <source>
        <dbReference type="EMBL" id="KZN45131.1"/>
    </source>
</evidence>
<organism evidence="1 2">
    <name type="scientific">Pseudoalteromonas luteoviolacea NCIMB 1942</name>
    <dbReference type="NCBI Taxonomy" id="1365253"/>
    <lineage>
        <taxon>Bacteria</taxon>
        <taxon>Pseudomonadati</taxon>
        <taxon>Pseudomonadota</taxon>
        <taxon>Gammaproteobacteria</taxon>
        <taxon>Alteromonadales</taxon>
        <taxon>Pseudoalteromonadaceae</taxon>
        <taxon>Pseudoalteromonas</taxon>
    </lineage>
</organism>
<name>A0A167A9L3_9GAMM</name>
<dbReference type="PROSITE" id="PS51257">
    <property type="entry name" value="PROKAR_LIPOPROTEIN"/>
    <property type="match status" value="1"/>
</dbReference>
<dbReference type="Proteomes" id="UP000076587">
    <property type="component" value="Unassembled WGS sequence"/>
</dbReference>
<evidence type="ECO:0008006" key="3">
    <source>
        <dbReference type="Google" id="ProtNLM"/>
    </source>
</evidence>
<protein>
    <recommendedName>
        <fullName evidence="3">Lipoprotein</fullName>
    </recommendedName>
</protein>
<gene>
    <name evidence="1" type="ORF">N482_15240</name>
</gene>
<sequence length="133" mass="13683">MAKTVVQINAVSFLYLLLAGCGGSSSDDSSNVTGEQNNVPSCSSNQLVVLRGSSSVSVGRSLQCAESDGDTLTFEPSVIESDNVATGEYSAGISISDGCGGQTSVQLQYQITNQCPQCIAKRVGQVSPQVVKA</sequence>
<proteinExistence type="predicted"/>
<dbReference type="AlphaFoldDB" id="A0A167A9L3"/>
<accession>A0A167A9L3</accession>